<protein>
    <submittedName>
        <fullName evidence="2">Uncharacterized protein</fullName>
    </submittedName>
</protein>
<comment type="caution">
    <text evidence="2">The sequence shown here is derived from an EMBL/GenBank/DDBJ whole genome shotgun (WGS) entry which is preliminary data.</text>
</comment>
<keyword evidence="3" id="KW-1185">Reference proteome</keyword>
<gene>
    <name evidence="2" type="ORF">EYC84_010967</name>
</gene>
<organism evidence="2 3">
    <name type="scientific">Monilinia fructicola</name>
    <name type="common">Brown rot fungus</name>
    <name type="synonym">Ciboria fructicola</name>
    <dbReference type="NCBI Taxonomy" id="38448"/>
    <lineage>
        <taxon>Eukaryota</taxon>
        <taxon>Fungi</taxon>
        <taxon>Dikarya</taxon>
        <taxon>Ascomycota</taxon>
        <taxon>Pezizomycotina</taxon>
        <taxon>Leotiomycetes</taxon>
        <taxon>Helotiales</taxon>
        <taxon>Sclerotiniaceae</taxon>
        <taxon>Monilinia</taxon>
    </lineage>
</organism>
<keyword evidence="1" id="KW-1133">Transmembrane helix</keyword>
<dbReference type="Proteomes" id="UP000322873">
    <property type="component" value="Unassembled WGS sequence"/>
</dbReference>
<reference evidence="2 3" key="1">
    <citation type="submission" date="2019-06" db="EMBL/GenBank/DDBJ databases">
        <title>Genome Sequence of the Brown Rot Fungal Pathogen Monilinia fructicola.</title>
        <authorList>
            <person name="De Miccolis Angelini R.M."/>
            <person name="Landi L."/>
            <person name="Abate D."/>
            <person name="Pollastro S."/>
            <person name="Romanazzi G."/>
            <person name="Faretra F."/>
        </authorList>
    </citation>
    <scope>NUCLEOTIDE SEQUENCE [LARGE SCALE GENOMIC DNA]</scope>
    <source>
        <strain evidence="2 3">Mfrc123</strain>
    </source>
</reference>
<sequence length="79" mass="9844">MAFYIIPLAKWGVFSSTKLCKRLRSWIWRRAGYLFIPLLYHFFIPAAYFLIIYDFRHMGCWKTRIVYHWMYSRRFIVLP</sequence>
<accession>A0A5M9J8V7</accession>
<keyword evidence="1" id="KW-0812">Transmembrane</keyword>
<dbReference type="AlphaFoldDB" id="A0A5M9J8V7"/>
<evidence type="ECO:0000313" key="3">
    <source>
        <dbReference type="Proteomes" id="UP000322873"/>
    </source>
</evidence>
<dbReference type="EMBL" id="VICG01000014">
    <property type="protein sequence ID" value="KAA8565237.1"/>
    <property type="molecule type" value="Genomic_DNA"/>
</dbReference>
<name>A0A5M9J8V7_MONFR</name>
<feature type="transmembrane region" description="Helical" evidence="1">
    <location>
        <begin position="31"/>
        <end position="53"/>
    </location>
</feature>
<proteinExistence type="predicted"/>
<evidence type="ECO:0000313" key="2">
    <source>
        <dbReference type="EMBL" id="KAA8565237.1"/>
    </source>
</evidence>
<keyword evidence="1" id="KW-0472">Membrane</keyword>
<evidence type="ECO:0000256" key="1">
    <source>
        <dbReference type="SAM" id="Phobius"/>
    </source>
</evidence>